<dbReference type="STRING" id="2741.SAMN04489866_10183"/>
<sequence>MKTIELKKSTLEFDIAGTTYTIDLADEQIKKYLTFLENLTADGQLLAERQDAAVVEDSRDMIIQAFDVFFGEGSGKNLYDTCGRSAYVALDVLAQVVDELTAHIGDTASARFNKYLGK</sequence>
<dbReference type="Proteomes" id="UP000198995">
    <property type="component" value="Unassembled WGS sequence"/>
</dbReference>
<proteinExistence type="predicted"/>
<dbReference type="EMBL" id="FNAF01000001">
    <property type="protein sequence ID" value="SDD06491.1"/>
    <property type="molecule type" value="Genomic_DNA"/>
</dbReference>
<evidence type="ECO:0000313" key="2">
    <source>
        <dbReference type="Proteomes" id="UP000198995"/>
    </source>
</evidence>
<dbReference type="AlphaFoldDB" id="A0A1G6RPY4"/>
<accession>A0A1G6RPY4</accession>
<keyword evidence="2" id="KW-1185">Reference proteome</keyword>
<evidence type="ECO:0008006" key="3">
    <source>
        <dbReference type="Google" id="ProtNLM"/>
    </source>
</evidence>
<reference evidence="1 2" key="1">
    <citation type="submission" date="2016-10" db="EMBL/GenBank/DDBJ databases">
        <authorList>
            <person name="de Groot N.N."/>
        </authorList>
    </citation>
    <scope>NUCLEOTIDE SEQUENCE [LARGE SCALE GENOMIC DNA]</scope>
    <source>
        <strain evidence="1 2">DSM 20475</strain>
    </source>
</reference>
<dbReference type="OrthoDB" id="2889831at2"/>
<evidence type="ECO:0000313" key="1">
    <source>
        <dbReference type="EMBL" id="SDD06491.1"/>
    </source>
</evidence>
<name>A0A1G6RPY4_PEPNI</name>
<protein>
    <recommendedName>
        <fullName evidence="3">Phage tail assembly chaperone protein, TAC</fullName>
    </recommendedName>
</protein>
<organism evidence="1 2">
    <name type="scientific">Peptococcus niger</name>
    <dbReference type="NCBI Taxonomy" id="2741"/>
    <lineage>
        <taxon>Bacteria</taxon>
        <taxon>Bacillati</taxon>
        <taxon>Bacillota</taxon>
        <taxon>Clostridia</taxon>
        <taxon>Eubacteriales</taxon>
        <taxon>Peptococcaceae</taxon>
        <taxon>Peptococcus</taxon>
    </lineage>
</organism>
<dbReference type="RefSeq" id="WP_091790784.1">
    <property type="nucleotide sequence ID" value="NZ_FNAF01000001.1"/>
</dbReference>
<gene>
    <name evidence="1" type="ORF">SAMN04489866_10183</name>
</gene>